<proteinExistence type="inferred from homology"/>
<comment type="pathway">
    <text evidence="1">Amino-acid degradation; 4-aminobutanoate degradation.</text>
</comment>
<dbReference type="InterPro" id="IPR050740">
    <property type="entry name" value="Aldehyde_DH_Superfamily"/>
</dbReference>
<comment type="catalytic activity">
    <reaction evidence="8">
        <text>succinate semialdehyde + NAD(+) + H2O = succinate + NADH + 2 H(+)</text>
        <dbReference type="Rhea" id="RHEA:13217"/>
        <dbReference type="ChEBI" id="CHEBI:15377"/>
        <dbReference type="ChEBI" id="CHEBI:15378"/>
        <dbReference type="ChEBI" id="CHEBI:30031"/>
        <dbReference type="ChEBI" id="CHEBI:57540"/>
        <dbReference type="ChEBI" id="CHEBI:57706"/>
        <dbReference type="ChEBI" id="CHEBI:57945"/>
        <dbReference type="EC" id="1.2.1.16"/>
    </reaction>
</comment>
<dbReference type="FunFam" id="3.40.605.10:FF:000005">
    <property type="entry name" value="Succinate-semialdehyde dehydrogenase I"/>
    <property type="match status" value="1"/>
</dbReference>
<dbReference type="GO" id="GO:0009450">
    <property type="term" value="P:gamma-aminobutyric acid catabolic process"/>
    <property type="evidence" value="ECO:0007669"/>
    <property type="project" value="TreeGrafter"/>
</dbReference>
<dbReference type="InterPro" id="IPR016161">
    <property type="entry name" value="Ald_DH/histidinol_DH"/>
</dbReference>
<evidence type="ECO:0000256" key="11">
    <source>
        <dbReference type="RuleBase" id="RU003345"/>
    </source>
</evidence>
<dbReference type="Gene3D" id="3.40.309.10">
    <property type="entry name" value="Aldehyde Dehydrogenase, Chain A, domain 2"/>
    <property type="match status" value="1"/>
</dbReference>
<comment type="similarity">
    <text evidence="2 11">Belongs to the aldehyde dehydrogenase family.</text>
</comment>
<sequence>MQLQDPSLLQGVTLLPSSTTNLSTPTFEVFDPATSTPVACLVDLTAKDCTTAIENALPALSSLRSISPRTRSSLLHRWHELVLAAQTDLATIITAENVKPTREALDEVQYAAEFLHWFAGEAQRINGTTIASSAPNTQATTIHQPVGIAAIITPWNFPAAMVTRKVGAAIAAGCPCILKPAAETPLTAIALAVLAARAGIPESALQVLPTAAGTVEIGTVLTTHPAVRKFSFTGSTAVGKILAARCVGTMKRVSLELGGNAPLIVFDDADVDKAVEGIMVSKFRLSGQTCVCANRVYVQAGIHDALVEKLVERVCADLKLGRGSLPDTTLGPLISGQAAEKVKRHLVDAMNRGGRALTGGRVASELGQAFFEPTVVVDVDPGSVCMSEETFGPLLPVVKFNTESEVVEMANQAAVGLAGYIFTGDIARAARVSEALEVGMVGVNTGKISNPAVPFGGVKESGIGREGSSLGIHEYLEVKSITTDISP</sequence>
<evidence type="ECO:0000256" key="7">
    <source>
        <dbReference type="ARBA" id="ARBA00050387"/>
    </source>
</evidence>
<dbReference type="EC" id="1.2.1.16" evidence="9"/>
<evidence type="ECO:0000256" key="10">
    <source>
        <dbReference type="PROSITE-ProRule" id="PRU10007"/>
    </source>
</evidence>
<evidence type="ECO:0000256" key="5">
    <source>
        <dbReference type="ARBA" id="ARBA00023002"/>
    </source>
</evidence>
<dbReference type="CDD" id="cd07103">
    <property type="entry name" value="ALDH_F5_SSADH_GabD"/>
    <property type="match status" value="1"/>
</dbReference>
<dbReference type="PROSITE" id="PS00687">
    <property type="entry name" value="ALDEHYDE_DEHYDR_GLU"/>
    <property type="match status" value="1"/>
</dbReference>
<keyword evidence="14" id="KW-1185">Reference proteome</keyword>
<gene>
    <name evidence="13" type="primary">UGA2_2</name>
    <name evidence="13" type="ORF">APUU_51404S</name>
</gene>
<evidence type="ECO:0000256" key="2">
    <source>
        <dbReference type="ARBA" id="ARBA00009986"/>
    </source>
</evidence>
<evidence type="ECO:0000256" key="4">
    <source>
        <dbReference type="ARBA" id="ARBA00019842"/>
    </source>
</evidence>
<evidence type="ECO:0000256" key="8">
    <source>
        <dbReference type="ARBA" id="ARBA00052698"/>
    </source>
</evidence>
<dbReference type="KEGG" id="apuu:APUU_51404S"/>
<dbReference type="PANTHER" id="PTHR43353">
    <property type="entry name" value="SUCCINATE-SEMIALDEHYDE DEHYDROGENASE, MITOCHONDRIAL"/>
    <property type="match status" value="1"/>
</dbReference>
<dbReference type="GO" id="GO:0004777">
    <property type="term" value="F:succinate-semialdehyde dehydrogenase (NAD+) activity"/>
    <property type="evidence" value="ECO:0007669"/>
    <property type="project" value="UniProtKB-EC"/>
</dbReference>
<name>A0A7R8ARA3_9EURO</name>
<comment type="catalytic activity">
    <reaction evidence="7">
        <text>succinate semialdehyde + NADP(+) + H2O = succinate + NADPH + 2 H(+)</text>
        <dbReference type="Rhea" id="RHEA:13213"/>
        <dbReference type="ChEBI" id="CHEBI:15377"/>
        <dbReference type="ChEBI" id="CHEBI:15378"/>
        <dbReference type="ChEBI" id="CHEBI:30031"/>
        <dbReference type="ChEBI" id="CHEBI:57706"/>
        <dbReference type="ChEBI" id="CHEBI:57783"/>
        <dbReference type="ChEBI" id="CHEBI:58349"/>
        <dbReference type="EC" id="1.2.1.16"/>
    </reaction>
</comment>
<accession>A0A7R8ARA3</accession>
<dbReference type="InterPro" id="IPR029510">
    <property type="entry name" value="Ald_DH_CS_GLU"/>
</dbReference>
<feature type="active site" evidence="10">
    <location>
        <position position="256"/>
    </location>
</feature>
<keyword evidence="5 11" id="KW-0560">Oxidoreductase</keyword>
<dbReference type="InterPro" id="IPR016163">
    <property type="entry name" value="Ald_DH_C"/>
</dbReference>
<organism evidence="13 14">
    <name type="scientific">Aspergillus puulaauensis</name>
    <dbReference type="NCBI Taxonomy" id="1220207"/>
    <lineage>
        <taxon>Eukaryota</taxon>
        <taxon>Fungi</taxon>
        <taxon>Dikarya</taxon>
        <taxon>Ascomycota</taxon>
        <taxon>Pezizomycotina</taxon>
        <taxon>Eurotiomycetes</taxon>
        <taxon>Eurotiomycetidae</taxon>
        <taxon>Eurotiales</taxon>
        <taxon>Aspergillaceae</taxon>
        <taxon>Aspergillus</taxon>
    </lineage>
</organism>
<dbReference type="GeneID" id="64976698"/>
<dbReference type="Pfam" id="PF00171">
    <property type="entry name" value="Aldedh"/>
    <property type="match status" value="1"/>
</dbReference>
<dbReference type="InterPro" id="IPR015590">
    <property type="entry name" value="Aldehyde_DH_dom"/>
</dbReference>
<dbReference type="AlphaFoldDB" id="A0A7R8ARA3"/>
<dbReference type="OrthoDB" id="310895at2759"/>
<evidence type="ECO:0000256" key="9">
    <source>
        <dbReference type="ARBA" id="ARBA00067047"/>
    </source>
</evidence>
<evidence type="ECO:0000256" key="1">
    <source>
        <dbReference type="ARBA" id="ARBA00005176"/>
    </source>
</evidence>
<reference evidence="13" key="2">
    <citation type="submission" date="2021-02" db="EMBL/GenBank/DDBJ databases">
        <title>Aspergillus puulaauensis MK2 genome sequence.</title>
        <authorList>
            <person name="Futagami T."/>
            <person name="Mori K."/>
            <person name="Kadooka C."/>
            <person name="Tanaka T."/>
        </authorList>
    </citation>
    <scope>NUCLEOTIDE SEQUENCE</scope>
    <source>
        <strain evidence="13">MK2</strain>
    </source>
</reference>
<dbReference type="PANTHER" id="PTHR43353:SF5">
    <property type="entry name" value="SUCCINATE-SEMIALDEHYDE DEHYDROGENASE, MITOCHONDRIAL"/>
    <property type="match status" value="1"/>
</dbReference>
<dbReference type="EMBL" id="AP024447">
    <property type="protein sequence ID" value="BCS26693.1"/>
    <property type="molecule type" value="Genomic_DNA"/>
</dbReference>
<dbReference type="InterPro" id="IPR016160">
    <property type="entry name" value="Ald_DH_CS_CYS"/>
</dbReference>
<evidence type="ECO:0000259" key="12">
    <source>
        <dbReference type="Pfam" id="PF00171"/>
    </source>
</evidence>
<dbReference type="InterPro" id="IPR016162">
    <property type="entry name" value="Ald_DH_N"/>
</dbReference>
<feature type="domain" description="Aldehyde dehydrogenase" evidence="12">
    <location>
        <begin position="25"/>
        <end position="481"/>
    </location>
</feature>
<evidence type="ECO:0000256" key="3">
    <source>
        <dbReference type="ARBA" id="ARBA00013051"/>
    </source>
</evidence>
<dbReference type="PROSITE" id="PS00070">
    <property type="entry name" value="ALDEHYDE_DEHYDR_CYS"/>
    <property type="match status" value="1"/>
</dbReference>
<dbReference type="EC" id="1.2.1.24" evidence="3"/>
<evidence type="ECO:0000313" key="13">
    <source>
        <dbReference type="EMBL" id="BCS26693.1"/>
    </source>
</evidence>
<evidence type="ECO:0000313" key="14">
    <source>
        <dbReference type="Proteomes" id="UP000654913"/>
    </source>
</evidence>
<dbReference type="Proteomes" id="UP000654913">
    <property type="component" value="Chromosome 5"/>
</dbReference>
<dbReference type="FunFam" id="3.40.309.10:FF:000004">
    <property type="entry name" value="Succinate-semialdehyde dehydrogenase I"/>
    <property type="match status" value="1"/>
</dbReference>
<evidence type="ECO:0000256" key="6">
    <source>
        <dbReference type="ARBA" id="ARBA00030806"/>
    </source>
</evidence>
<dbReference type="Gene3D" id="3.40.605.10">
    <property type="entry name" value="Aldehyde Dehydrogenase, Chain A, domain 1"/>
    <property type="match status" value="1"/>
</dbReference>
<protein>
    <recommendedName>
        <fullName evidence="4">Succinate-semialdehyde dehydrogenase, mitochondrial</fullName>
        <ecNumber evidence="9">1.2.1.16</ecNumber>
        <ecNumber evidence="3">1.2.1.24</ecNumber>
    </recommendedName>
    <alternativeName>
        <fullName evidence="6">NAD(+)-dependent succinic semialdehyde dehydrogenase</fullName>
    </alternativeName>
</protein>
<reference evidence="13" key="1">
    <citation type="submission" date="2021-01" db="EMBL/GenBank/DDBJ databases">
        <authorList>
            <consortium name="Aspergillus puulaauensis MK2 genome sequencing consortium"/>
            <person name="Kazuki M."/>
            <person name="Futagami T."/>
        </authorList>
    </citation>
    <scope>NUCLEOTIDE SEQUENCE</scope>
    <source>
        <strain evidence="13">MK2</strain>
    </source>
</reference>
<dbReference type="RefSeq" id="XP_041558887.1">
    <property type="nucleotide sequence ID" value="XM_041706509.1"/>
</dbReference>
<dbReference type="SUPFAM" id="SSF53720">
    <property type="entry name" value="ALDH-like"/>
    <property type="match status" value="1"/>
</dbReference>